<dbReference type="Pfam" id="PF16015">
    <property type="entry name" value="Promethin"/>
    <property type="match status" value="1"/>
</dbReference>
<feature type="transmembrane region" description="Helical" evidence="2">
    <location>
        <begin position="118"/>
        <end position="139"/>
    </location>
</feature>
<evidence type="ECO:0000313" key="3">
    <source>
        <dbReference type="EMBL" id="THH12650.1"/>
    </source>
</evidence>
<protein>
    <submittedName>
        <fullName evidence="3">Uncharacterized protein</fullName>
    </submittedName>
</protein>
<keyword evidence="2" id="KW-0472">Membrane</keyword>
<organism evidence="3 4">
    <name type="scientific">Bondarzewia mesenterica</name>
    <dbReference type="NCBI Taxonomy" id="1095465"/>
    <lineage>
        <taxon>Eukaryota</taxon>
        <taxon>Fungi</taxon>
        <taxon>Dikarya</taxon>
        <taxon>Basidiomycota</taxon>
        <taxon>Agaricomycotina</taxon>
        <taxon>Agaricomycetes</taxon>
        <taxon>Russulales</taxon>
        <taxon>Bondarzewiaceae</taxon>
        <taxon>Bondarzewia</taxon>
    </lineage>
</organism>
<dbReference type="OrthoDB" id="3159957at2759"/>
<feature type="region of interest" description="Disordered" evidence="1">
    <location>
        <begin position="189"/>
        <end position="210"/>
    </location>
</feature>
<keyword evidence="4" id="KW-1185">Reference proteome</keyword>
<comment type="caution">
    <text evidence="3">The sequence shown here is derived from an EMBL/GenBank/DDBJ whole genome shotgun (WGS) entry which is preliminary data.</text>
</comment>
<dbReference type="Proteomes" id="UP000310158">
    <property type="component" value="Unassembled WGS sequence"/>
</dbReference>
<dbReference type="AlphaFoldDB" id="A0A4S4LRA0"/>
<gene>
    <name evidence="3" type="ORF">EW146_g7499</name>
</gene>
<feature type="transmembrane region" description="Helical" evidence="2">
    <location>
        <begin position="57"/>
        <end position="82"/>
    </location>
</feature>
<keyword evidence="2" id="KW-1133">Transmembrane helix</keyword>
<dbReference type="EMBL" id="SGPL01000436">
    <property type="protein sequence ID" value="THH12650.1"/>
    <property type="molecule type" value="Genomic_DNA"/>
</dbReference>
<accession>A0A4S4LRA0</accession>
<name>A0A4S4LRA0_9AGAM</name>
<reference evidence="3 4" key="1">
    <citation type="submission" date="2019-02" db="EMBL/GenBank/DDBJ databases">
        <title>Genome sequencing of the rare red list fungi Bondarzewia mesenterica.</title>
        <authorList>
            <person name="Buettner E."/>
            <person name="Kellner H."/>
        </authorList>
    </citation>
    <scope>NUCLEOTIDE SEQUENCE [LARGE SCALE GENOMIC DNA]</scope>
    <source>
        <strain evidence="3 4">DSM 108281</strain>
    </source>
</reference>
<evidence type="ECO:0000313" key="4">
    <source>
        <dbReference type="Proteomes" id="UP000310158"/>
    </source>
</evidence>
<feature type="transmembrane region" description="Helical" evidence="2">
    <location>
        <begin position="89"/>
        <end position="112"/>
    </location>
</feature>
<sequence length="210" mass="22872">MGTDTAMGEHYVGAQDDLSAYFVKSATVVRHVSERVEEVYLRPGIEFAHASFTAHPIAAVFVATFTTLSFLPIATFIVFSLFAVASVVFLAICVAFTVSAFAISLFVAILLVVLTTTFFISVFLTTSGLALYLSSRLFVHLRSSGLQGFYTWAGEARKTLFQSQPSQVAEDSDSEDSAVVIKKETITEESHHSDFVTATPADAREDQAEF</sequence>
<evidence type="ECO:0000256" key="1">
    <source>
        <dbReference type="SAM" id="MobiDB-lite"/>
    </source>
</evidence>
<proteinExistence type="predicted"/>
<evidence type="ECO:0000256" key="2">
    <source>
        <dbReference type="SAM" id="Phobius"/>
    </source>
</evidence>
<keyword evidence="2" id="KW-0812">Transmembrane</keyword>